<dbReference type="PANTHER" id="PTHR30146">
    <property type="entry name" value="LACI-RELATED TRANSCRIPTIONAL REPRESSOR"/>
    <property type="match status" value="1"/>
</dbReference>
<evidence type="ECO:0000313" key="6">
    <source>
        <dbReference type="Proteomes" id="UP000461768"/>
    </source>
</evidence>
<dbReference type="InterPro" id="IPR000843">
    <property type="entry name" value="HTH_LacI"/>
</dbReference>
<dbReference type="Gene3D" id="1.10.260.40">
    <property type="entry name" value="lambda repressor-like DNA-binding domains"/>
    <property type="match status" value="1"/>
</dbReference>
<accession>A0A7V7QJF6</accession>
<evidence type="ECO:0000313" key="5">
    <source>
        <dbReference type="EMBL" id="KAB1436607.1"/>
    </source>
</evidence>
<sequence>MSISAKELAKLLNLSEAAVSMALNNKPGVSTKTRQLVLEMAEKHGYDFTRISWKNNVTGSILFVIFRKHGAVVKDSPFFSELFEGIENGCKKSNYKYTISYINESEDLESQLEHIIYSDYAGIILLGTEMQMEDLKPFLKINIPMVLLDVYFDLIKHDCILINNMQGAFLATDYLISRTNCQPGYLHSAYSIHNFESRSDGFYKAIRKHGMSTSKSIVHKLTPSIDGAYADMLELLKQKEEIAPCYFADNDLIAIGAMKAFQKMGYKIPEDVAIVGFDNLPMTSYIEPSLTTIHVPKQYMGEMAASRLIEIIHAKNFVPIKLEVSTSLIKRRSI</sequence>
<dbReference type="Proteomes" id="UP000461768">
    <property type="component" value="Unassembled WGS sequence"/>
</dbReference>
<proteinExistence type="predicted"/>
<evidence type="ECO:0000256" key="2">
    <source>
        <dbReference type="ARBA" id="ARBA00023125"/>
    </source>
</evidence>
<dbReference type="PANTHER" id="PTHR30146:SF109">
    <property type="entry name" value="HTH-TYPE TRANSCRIPTIONAL REGULATOR GALS"/>
    <property type="match status" value="1"/>
</dbReference>
<evidence type="ECO:0000256" key="3">
    <source>
        <dbReference type="ARBA" id="ARBA00023163"/>
    </source>
</evidence>
<evidence type="ECO:0000259" key="4">
    <source>
        <dbReference type="PROSITE" id="PS50932"/>
    </source>
</evidence>
<evidence type="ECO:0000256" key="1">
    <source>
        <dbReference type="ARBA" id="ARBA00023015"/>
    </source>
</evidence>
<dbReference type="Pfam" id="PF00356">
    <property type="entry name" value="LacI"/>
    <property type="match status" value="1"/>
</dbReference>
<gene>
    <name evidence="5" type="ORF">F7O84_14705</name>
</gene>
<dbReference type="GO" id="GO:0003700">
    <property type="term" value="F:DNA-binding transcription factor activity"/>
    <property type="evidence" value="ECO:0007669"/>
    <property type="project" value="TreeGrafter"/>
</dbReference>
<dbReference type="AlphaFoldDB" id="A0A7V7QJF6"/>
<dbReference type="RefSeq" id="WP_151146960.1">
    <property type="nucleotide sequence ID" value="NZ_WAGX01000006.1"/>
</dbReference>
<dbReference type="InterPro" id="IPR028082">
    <property type="entry name" value="Peripla_BP_I"/>
</dbReference>
<dbReference type="CDD" id="cd01392">
    <property type="entry name" value="HTH_LacI"/>
    <property type="match status" value="1"/>
</dbReference>
<dbReference type="Pfam" id="PF13377">
    <property type="entry name" value="Peripla_BP_3"/>
    <property type="match status" value="1"/>
</dbReference>
<protein>
    <submittedName>
        <fullName evidence="5">LacI family transcriptional regulator</fullName>
    </submittedName>
</protein>
<dbReference type="PROSITE" id="PS50932">
    <property type="entry name" value="HTH_LACI_2"/>
    <property type="match status" value="1"/>
</dbReference>
<keyword evidence="1" id="KW-0805">Transcription regulation</keyword>
<name>A0A7V7QJF6_9FIRM</name>
<keyword evidence="3" id="KW-0804">Transcription</keyword>
<reference evidence="5 6" key="1">
    <citation type="submission" date="2019-09" db="EMBL/GenBank/DDBJ databases">
        <authorList>
            <person name="Valk L.C."/>
        </authorList>
    </citation>
    <scope>NUCLEOTIDE SEQUENCE [LARGE SCALE GENOMIC DNA]</scope>
    <source>
        <strain evidence="5">GalUA</strain>
    </source>
</reference>
<reference evidence="5 6" key="2">
    <citation type="submission" date="2020-02" db="EMBL/GenBank/DDBJ databases">
        <title>Candidatus Galacturonibacter soehngenii shows hetero-acetogenic catabolism of galacturonic acid but lacks a canonical carbon monoxide dehydrogenase/acetyl-CoA synthase complex.</title>
        <authorList>
            <person name="Diender M."/>
            <person name="Stouten G.R."/>
            <person name="Petersen J.F."/>
            <person name="Nielsen P.H."/>
            <person name="Dueholm M.S."/>
            <person name="Pronk J.T."/>
            <person name="Van Loosdrecht M.C.M."/>
        </authorList>
    </citation>
    <scope>NUCLEOTIDE SEQUENCE [LARGE SCALE GENOMIC DNA]</scope>
    <source>
        <strain evidence="5">GalUA</strain>
    </source>
</reference>
<dbReference type="InterPro" id="IPR010982">
    <property type="entry name" value="Lambda_DNA-bd_dom_sf"/>
</dbReference>
<keyword evidence="2" id="KW-0238">DNA-binding</keyword>
<feature type="domain" description="HTH lacI-type" evidence="4">
    <location>
        <begin position="1"/>
        <end position="46"/>
    </location>
</feature>
<comment type="caution">
    <text evidence="5">The sequence shown here is derived from an EMBL/GenBank/DDBJ whole genome shotgun (WGS) entry which is preliminary data.</text>
</comment>
<dbReference type="InterPro" id="IPR046335">
    <property type="entry name" value="LacI/GalR-like_sensor"/>
</dbReference>
<organism evidence="5 6">
    <name type="scientific">Candidatus Galacturonatibacter soehngenii</name>
    <dbReference type="NCBI Taxonomy" id="2307010"/>
    <lineage>
        <taxon>Bacteria</taxon>
        <taxon>Bacillati</taxon>
        <taxon>Bacillota</taxon>
        <taxon>Clostridia</taxon>
        <taxon>Lachnospirales</taxon>
        <taxon>Lachnospiraceae</taxon>
        <taxon>Candidatus Galacturonatibacter</taxon>
    </lineage>
</organism>
<dbReference type="SMART" id="SM00354">
    <property type="entry name" value="HTH_LACI"/>
    <property type="match status" value="1"/>
</dbReference>
<keyword evidence="6" id="KW-1185">Reference proteome</keyword>
<dbReference type="Gene3D" id="3.40.50.2300">
    <property type="match status" value="2"/>
</dbReference>
<dbReference type="EMBL" id="WAGX01000006">
    <property type="protein sequence ID" value="KAB1436607.1"/>
    <property type="molecule type" value="Genomic_DNA"/>
</dbReference>
<dbReference type="SUPFAM" id="SSF47413">
    <property type="entry name" value="lambda repressor-like DNA-binding domains"/>
    <property type="match status" value="1"/>
</dbReference>
<dbReference type="SUPFAM" id="SSF53822">
    <property type="entry name" value="Periplasmic binding protein-like I"/>
    <property type="match status" value="1"/>
</dbReference>
<dbReference type="OrthoDB" id="43195at2"/>
<dbReference type="GO" id="GO:0000976">
    <property type="term" value="F:transcription cis-regulatory region binding"/>
    <property type="evidence" value="ECO:0007669"/>
    <property type="project" value="TreeGrafter"/>
</dbReference>